<protein>
    <submittedName>
        <fullName evidence="2">Uncharacterized protein</fullName>
    </submittedName>
</protein>
<dbReference type="Proteomes" id="UP000653565">
    <property type="component" value="Unassembled WGS sequence"/>
</dbReference>
<proteinExistence type="predicted"/>
<comment type="caution">
    <text evidence="2">The sequence shown here is derived from an EMBL/GenBank/DDBJ whole genome shotgun (WGS) entry which is preliminary data.</text>
</comment>
<organism evidence="2 3">
    <name type="scientific">Aspergillus fumigatiaffinis</name>
    <dbReference type="NCBI Taxonomy" id="340414"/>
    <lineage>
        <taxon>Eukaryota</taxon>
        <taxon>Fungi</taxon>
        <taxon>Dikarya</taxon>
        <taxon>Ascomycota</taxon>
        <taxon>Pezizomycotina</taxon>
        <taxon>Eurotiomycetes</taxon>
        <taxon>Eurotiomycetidae</taxon>
        <taxon>Eurotiales</taxon>
        <taxon>Aspergillaceae</taxon>
        <taxon>Aspergillus</taxon>
        <taxon>Aspergillus subgen. Fumigati</taxon>
    </lineage>
</organism>
<feature type="compositionally biased region" description="Polar residues" evidence="1">
    <location>
        <begin position="1"/>
        <end position="13"/>
    </location>
</feature>
<accession>A0A8H4GXA0</accession>
<feature type="region of interest" description="Disordered" evidence="1">
    <location>
        <begin position="1"/>
        <end position="62"/>
    </location>
</feature>
<evidence type="ECO:0000313" key="3">
    <source>
        <dbReference type="Proteomes" id="UP000653565"/>
    </source>
</evidence>
<evidence type="ECO:0000313" key="2">
    <source>
        <dbReference type="EMBL" id="KAF4230613.1"/>
    </source>
</evidence>
<evidence type="ECO:0000256" key="1">
    <source>
        <dbReference type="SAM" id="MobiDB-lite"/>
    </source>
</evidence>
<reference evidence="2" key="1">
    <citation type="journal article" date="2020" name="bioRxiv">
        <title>Genomic and phenotypic heterogeneity of clinical isolates of the human pathogens Aspergillus fumigatus, Aspergillus lentulus and Aspergillus fumigatiaffinis.</title>
        <authorList>
            <person name="dos Santos R.A.C."/>
            <person name="Steenwyk J.L."/>
            <person name="Rivero-Menendez O."/>
            <person name="Mead M.E."/>
            <person name="Silva L.P."/>
            <person name="Bastos R.W."/>
            <person name="Alastruey-Izquierdo A."/>
            <person name="Goldman G.H."/>
            <person name="Rokas A."/>
        </authorList>
    </citation>
    <scope>NUCLEOTIDE SEQUENCE</scope>
    <source>
        <strain evidence="2">CNM-CM6805</strain>
    </source>
</reference>
<sequence>MSSVDVSTNQLQSRGAIDSAITTESRPEILHYAGLNRDTPTQSGRQYTGQGPKRPNENPNPAIPCLEGSQCQDVPLHSLFYTQLAYPSDPELVAPGLGGVQLPKAPLHSLFSTQLDHPGGTPELLGLKEKQDAEASLHSLFNTQLDYGSGDPESVILDMGDEQHAEASLYSLFNTQA</sequence>
<feature type="compositionally biased region" description="Polar residues" evidence="1">
    <location>
        <begin position="38"/>
        <end position="49"/>
    </location>
</feature>
<keyword evidence="3" id="KW-1185">Reference proteome</keyword>
<reference evidence="2" key="2">
    <citation type="submission" date="2020-04" db="EMBL/GenBank/DDBJ databases">
        <authorList>
            <person name="Santos R.A.C."/>
            <person name="Steenwyk J.L."/>
            <person name="Rivero-Menendez O."/>
            <person name="Mead M.E."/>
            <person name="Silva L.P."/>
            <person name="Bastos R.W."/>
            <person name="Alastruey-Izquierdo A."/>
            <person name="Goldman G.H."/>
            <person name="Rokas A."/>
        </authorList>
    </citation>
    <scope>NUCLEOTIDE SEQUENCE</scope>
    <source>
        <strain evidence="2">CNM-CM6805</strain>
    </source>
</reference>
<gene>
    <name evidence="2" type="ORF">CNMCM6805_000648</name>
</gene>
<dbReference type="EMBL" id="JAAAPX010000114">
    <property type="protein sequence ID" value="KAF4230613.1"/>
    <property type="molecule type" value="Genomic_DNA"/>
</dbReference>
<dbReference type="AlphaFoldDB" id="A0A8H4GXA0"/>
<name>A0A8H4GXA0_9EURO</name>